<dbReference type="Gene3D" id="2.70.98.30">
    <property type="entry name" value="Golgi alpha-mannosidase II, domain 4"/>
    <property type="match status" value="1"/>
</dbReference>
<dbReference type="InterPro" id="IPR011682">
    <property type="entry name" value="Glyco_hydro_38_C"/>
</dbReference>
<dbReference type="InterPro" id="IPR011330">
    <property type="entry name" value="Glyco_hydro/deAcase_b/a-brl"/>
</dbReference>
<dbReference type="InterPro" id="IPR041147">
    <property type="entry name" value="GH38_C"/>
</dbReference>
<dbReference type="GO" id="GO:0004559">
    <property type="term" value="F:alpha-mannosidase activity"/>
    <property type="evidence" value="ECO:0007669"/>
    <property type="project" value="UniProtKB-EC"/>
</dbReference>
<name>A0A8J4Q0J2_9MYCE</name>
<dbReference type="GO" id="GO:0009313">
    <property type="term" value="P:oligosaccharide catabolic process"/>
    <property type="evidence" value="ECO:0007669"/>
    <property type="project" value="TreeGrafter"/>
</dbReference>
<dbReference type="PANTHER" id="PTHR46017">
    <property type="entry name" value="ALPHA-MANNOSIDASE 2C1"/>
    <property type="match status" value="1"/>
</dbReference>
<dbReference type="SUPFAM" id="SSF88713">
    <property type="entry name" value="Glycoside hydrolase/deacetylase"/>
    <property type="match status" value="1"/>
</dbReference>
<dbReference type="GO" id="GO:0030246">
    <property type="term" value="F:carbohydrate binding"/>
    <property type="evidence" value="ECO:0007669"/>
    <property type="project" value="InterPro"/>
</dbReference>
<dbReference type="PANTHER" id="PTHR46017:SF1">
    <property type="entry name" value="ALPHA-MANNOSIDASE 2C1"/>
    <property type="match status" value="1"/>
</dbReference>
<dbReference type="InterPro" id="IPR028995">
    <property type="entry name" value="Glyco_hydro_57/38_cen_sf"/>
</dbReference>
<dbReference type="GO" id="GO:0006013">
    <property type="term" value="P:mannose metabolic process"/>
    <property type="evidence" value="ECO:0007669"/>
    <property type="project" value="InterPro"/>
</dbReference>
<dbReference type="Pfam" id="PF07748">
    <property type="entry name" value="Glyco_hydro_38C"/>
    <property type="match status" value="1"/>
</dbReference>
<feature type="domain" description="Glycoside hydrolase family 38 central" evidence="7">
    <location>
        <begin position="516"/>
        <end position="593"/>
    </location>
</feature>
<dbReference type="AlphaFoldDB" id="A0A8J4Q0J2"/>
<accession>A0A8J4Q0J2</accession>
<evidence type="ECO:0000256" key="5">
    <source>
        <dbReference type="ARBA" id="ARBA00022801"/>
    </source>
</evidence>
<gene>
    <name evidence="8" type="ORF">CYY_002197</name>
</gene>
<dbReference type="Proteomes" id="UP000695562">
    <property type="component" value="Unassembled WGS sequence"/>
</dbReference>
<protein>
    <recommendedName>
        <fullName evidence="3">alpha-mannosidase</fullName>
        <ecNumber evidence="3">3.2.1.24</ecNumber>
    </recommendedName>
</protein>
<dbReference type="Gene3D" id="3.20.110.10">
    <property type="entry name" value="Glycoside hydrolase 38, N terminal domain"/>
    <property type="match status" value="1"/>
</dbReference>
<dbReference type="OrthoDB" id="10261055at2759"/>
<dbReference type="SMART" id="SM00872">
    <property type="entry name" value="Alpha-mann_mid"/>
    <property type="match status" value="1"/>
</dbReference>
<dbReference type="FunFam" id="2.70.98.30:FF:000001">
    <property type="entry name" value="alpha-mannosidase 2C1 isoform X2"/>
    <property type="match status" value="1"/>
</dbReference>
<dbReference type="Pfam" id="PF01074">
    <property type="entry name" value="Glyco_hydro_38N"/>
    <property type="match status" value="1"/>
</dbReference>
<keyword evidence="9" id="KW-1185">Reference proteome</keyword>
<dbReference type="InterPro" id="IPR027291">
    <property type="entry name" value="Glyco_hydro_38_N_sf"/>
</dbReference>
<dbReference type="FunFam" id="3.20.110.10:FF:000002">
    <property type="entry name" value="alpha-mannosidase 2C1 isoform X1"/>
    <property type="match status" value="1"/>
</dbReference>
<comment type="catalytic activity">
    <reaction evidence="1">
        <text>Hydrolysis of terminal, non-reducing alpha-D-mannose residues in alpha-D-mannosides.</text>
        <dbReference type="EC" id="3.2.1.24"/>
    </reaction>
</comment>
<evidence type="ECO:0000256" key="3">
    <source>
        <dbReference type="ARBA" id="ARBA00012752"/>
    </source>
</evidence>
<evidence type="ECO:0000256" key="2">
    <source>
        <dbReference type="ARBA" id="ARBA00009792"/>
    </source>
</evidence>
<organism evidence="8 9">
    <name type="scientific">Polysphondylium violaceum</name>
    <dbReference type="NCBI Taxonomy" id="133409"/>
    <lineage>
        <taxon>Eukaryota</taxon>
        <taxon>Amoebozoa</taxon>
        <taxon>Evosea</taxon>
        <taxon>Eumycetozoa</taxon>
        <taxon>Dictyostelia</taxon>
        <taxon>Dictyosteliales</taxon>
        <taxon>Dictyosteliaceae</taxon>
        <taxon>Polysphondylium</taxon>
    </lineage>
</organism>
<keyword evidence="4" id="KW-0479">Metal-binding</keyword>
<keyword evidence="5" id="KW-0378">Hydrolase</keyword>
<dbReference type="SUPFAM" id="SSF88688">
    <property type="entry name" value="Families 57/38 glycoside transferase middle domain"/>
    <property type="match status" value="1"/>
</dbReference>
<dbReference type="InterPro" id="IPR054723">
    <property type="entry name" value="Ams1-like_N"/>
</dbReference>
<evidence type="ECO:0000313" key="8">
    <source>
        <dbReference type="EMBL" id="KAF2076519.1"/>
    </source>
</evidence>
<evidence type="ECO:0000256" key="6">
    <source>
        <dbReference type="ARBA" id="ARBA00023295"/>
    </source>
</evidence>
<comment type="caution">
    <text evidence="8">The sequence shown here is derived from an EMBL/GenBank/DDBJ whole genome shotgun (WGS) entry which is preliminary data.</text>
</comment>
<dbReference type="EC" id="3.2.1.24" evidence="3"/>
<dbReference type="Gene3D" id="1.20.1270.50">
    <property type="entry name" value="Glycoside hydrolase family 38, central domain"/>
    <property type="match status" value="1"/>
</dbReference>
<dbReference type="InterPro" id="IPR037094">
    <property type="entry name" value="Glyco_hydro_38_cen_sf"/>
</dbReference>
<dbReference type="InterPro" id="IPR000602">
    <property type="entry name" value="Glyco_hydro_38_N"/>
</dbReference>
<evidence type="ECO:0000256" key="4">
    <source>
        <dbReference type="ARBA" id="ARBA00022723"/>
    </source>
</evidence>
<dbReference type="InterPro" id="IPR011013">
    <property type="entry name" value="Gal_mutarotase_sf_dom"/>
</dbReference>
<dbReference type="Pfam" id="PF17677">
    <property type="entry name" value="Glyco_hydro38C2"/>
    <property type="match status" value="1"/>
</dbReference>
<keyword evidence="6" id="KW-0326">Glycosidase</keyword>
<comment type="similarity">
    <text evidence="2">Belongs to the glycosyl hydrolase 38 family.</text>
</comment>
<sequence>MVMQKHQSITIERIEKFLSDTYFVDANIYGRIYPELSKESVSLQVSDVCDRISYQDAQKLKFKSSKVGDVFGPSWTTFWFKVHVEVPESWKNKIVHFLWNSSSEALIWINGVPIQGLTGGTWVDKRIEYKLLDNSNGGEVFDFEIEMACNGMFGVGKDGLINPCDPNKTFTLTRAEIGVFDKEAYELYTYMSMLYDISKNFKDESLRKVQAIWVANDIINKCNVSDPTSYPKCIQLAKQFFDQKNGDSMTTVSSIGHCHIDLAWLWPYAETKRKCARSFSTQILYMDQYKEYKFTQSQAQAYKWTKELYPELYEKIKVKAAQGQFIPTGGTWVEMDGNLPSAESFIRQFLLGQSFFKKEFGSYCNVFWLPDTFGYSGQLPQIIRHAGIEYFMTQKLSWNNINKFPHSTFIWEGLDGSSVLTHFPPANTYNSAADVKEIVMSSTNNKDIDRSNHSLLVYGHGDGGGGPNIEMIERLTRLSDTDGIPKVEFNGPEEFFKKLEPDRQNLLKWIGELYFELHRGTYTAQSQTKRGNRKCEFELHASELLSSYCDLLVKDYKSPDFNPLWELVLLNQFHDVLPGSSIGMVYKDSLAHHQQVISDATSLTESSMKQIVGSIISTDNSSINSKQEEKSDFMLVYNPIDFQATRVIEIPRGSNQSIPDQYQSALQTSYNGVPLGTVTVPPNGFSVVDISSKESKINQVPQIPVSAEQLADGSIVVKNAFVEFTVSPTGGICSLVELQSGRQVIPAGEFGNKFVLFEDISLFWQAWDVEIYSQEKPVSQLVGSCKLLEKGPLRSVIQCHFAQGFPSGTSSLNQSIILYHNSARIDFETQVNWNENNKLLRVQFPTNIRSQVATYEIQAGHLERPTHTNTSWDMAKFEVCGHKWADLSEHDFGLSLLNDCKYGYAIQGGCLQLSLLRAPKAPDDNCDIGHHTFTYSIFAHTGSLQSSGVINQGYHLNTKFYQSDPFVLAKSSHIETSLISTNKASVVIETLKKAEDGNGHIVRVYESFGGHISFEFNTGILPIPFKTITPCNGLEIEQSQPIPWNTKINLSPFQIKSFRLL</sequence>
<dbReference type="SUPFAM" id="SSF74650">
    <property type="entry name" value="Galactose mutarotase-like"/>
    <property type="match status" value="1"/>
</dbReference>
<dbReference type="Pfam" id="PF09261">
    <property type="entry name" value="Alpha-mann_mid"/>
    <property type="match status" value="1"/>
</dbReference>
<evidence type="ECO:0000256" key="1">
    <source>
        <dbReference type="ARBA" id="ARBA00000365"/>
    </source>
</evidence>
<evidence type="ECO:0000259" key="7">
    <source>
        <dbReference type="SMART" id="SM00872"/>
    </source>
</evidence>
<dbReference type="EMBL" id="AJWJ01000058">
    <property type="protein sequence ID" value="KAF2076519.1"/>
    <property type="molecule type" value="Genomic_DNA"/>
</dbReference>
<dbReference type="Pfam" id="PF22907">
    <property type="entry name" value="Ams1-like_1st"/>
    <property type="match status" value="1"/>
</dbReference>
<dbReference type="FunFam" id="1.20.1270.50:FF:000004">
    <property type="entry name" value="alpha-mannosidase 2C1 isoform X1"/>
    <property type="match status" value="1"/>
</dbReference>
<evidence type="ECO:0000313" key="9">
    <source>
        <dbReference type="Proteomes" id="UP000695562"/>
    </source>
</evidence>
<proteinExistence type="inferred from homology"/>
<reference evidence="8" key="1">
    <citation type="submission" date="2020-01" db="EMBL/GenBank/DDBJ databases">
        <title>Development of genomics and gene disruption for Polysphondylium violaceum indicates a role for the polyketide synthase stlB in stalk morphogenesis.</title>
        <authorList>
            <person name="Narita B."/>
            <person name="Kawabe Y."/>
            <person name="Kin K."/>
            <person name="Saito T."/>
            <person name="Gibbs R."/>
            <person name="Kuspa A."/>
            <person name="Muzny D."/>
            <person name="Queller D."/>
            <person name="Richards S."/>
            <person name="Strassman J."/>
            <person name="Sucgang R."/>
            <person name="Worley K."/>
            <person name="Schaap P."/>
        </authorList>
    </citation>
    <scope>NUCLEOTIDE SEQUENCE</scope>
    <source>
        <strain evidence="8">QSvi11</strain>
    </source>
</reference>
<dbReference type="GO" id="GO:0046872">
    <property type="term" value="F:metal ion binding"/>
    <property type="evidence" value="ECO:0007669"/>
    <property type="project" value="UniProtKB-KW"/>
</dbReference>
<dbReference type="InterPro" id="IPR015341">
    <property type="entry name" value="Glyco_hydro_38_cen"/>
</dbReference>